<dbReference type="AlphaFoldDB" id="A0A2V5IMI8"/>
<organism evidence="2 3">
    <name type="scientific">Aspergillus indologenus CBS 114.80</name>
    <dbReference type="NCBI Taxonomy" id="1450541"/>
    <lineage>
        <taxon>Eukaryota</taxon>
        <taxon>Fungi</taxon>
        <taxon>Dikarya</taxon>
        <taxon>Ascomycota</taxon>
        <taxon>Pezizomycotina</taxon>
        <taxon>Eurotiomycetes</taxon>
        <taxon>Eurotiomycetidae</taxon>
        <taxon>Eurotiales</taxon>
        <taxon>Aspergillaceae</taxon>
        <taxon>Aspergillus</taxon>
        <taxon>Aspergillus subgen. Circumdati</taxon>
    </lineage>
</organism>
<feature type="transmembrane region" description="Helical" evidence="1">
    <location>
        <begin position="87"/>
        <end position="103"/>
    </location>
</feature>
<keyword evidence="1" id="KW-0812">Transmembrane</keyword>
<evidence type="ECO:0000256" key="1">
    <source>
        <dbReference type="SAM" id="Phobius"/>
    </source>
</evidence>
<sequence>MAVLPLTYVCHATSMLVAEQYFTKAALKGSCSWEALFIMLDNPALASTVLIVHWNETCSTSGDIDLQGRTFGVIIELMTDEVVKLKMLFFFFFFLSFVGNGGLHKPKGQSMKLFNLL</sequence>
<evidence type="ECO:0000313" key="2">
    <source>
        <dbReference type="EMBL" id="PYI29720.1"/>
    </source>
</evidence>
<dbReference type="Proteomes" id="UP000248817">
    <property type="component" value="Unassembled WGS sequence"/>
</dbReference>
<accession>A0A2V5IMI8</accession>
<keyword evidence="3" id="KW-1185">Reference proteome</keyword>
<dbReference type="EMBL" id="KZ825527">
    <property type="protein sequence ID" value="PYI29720.1"/>
    <property type="molecule type" value="Genomic_DNA"/>
</dbReference>
<protein>
    <submittedName>
        <fullName evidence="2">Uncharacterized protein</fullName>
    </submittedName>
</protein>
<reference evidence="2 3" key="1">
    <citation type="submission" date="2018-02" db="EMBL/GenBank/DDBJ databases">
        <title>The genomes of Aspergillus section Nigri reveals drivers in fungal speciation.</title>
        <authorList>
            <consortium name="DOE Joint Genome Institute"/>
            <person name="Vesth T.C."/>
            <person name="Nybo J."/>
            <person name="Theobald S."/>
            <person name="Brandl J."/>
            <person name="Frisvad J.C."/>
            <person name="Nielsen K.F."/>
            <person name="Lyhne E.K."/>
            <person name="Kogle M.E."/>
            <person name="Kuo A."/>
            <person name="Riley R."/>
            <person name="Clum A."/>
            <person name="Nolan M."/>
            <person name="Lipzen A."/>
            <person name="Salamov A."/>
            <person name="Henrissat B."/>
            <person name="Wiebenga A."/>
            <person name="De vries R.P."/>
            <person name="Grigoriev I.V."/>
            <person name="Mortensen U.H."/>
            <person name="Andersen M.R."/>
            <person name="Baker S.E."/>
        </authorList>
    </citation>
    <scope>NUCLEOTIDE SEQUENCE [LARGE SCALE GENOMIC DNA]</scope>
    <source>
        <strain evidence="2 3">CBS 114.80</strain>
    </source>
</reference>
<name>A0A2V5IMI8_9EURO</name>
<keyword evidence="1" id="KW-1133">Transmembrane helix</keyword>
<keyword evidence="1" id="KW-0472">Membrane</keyword>
<gene>
    <name evidence="2" type="ORF">BP00DRAFT_226637</name>
</gene>
<evidence type="ECO:0000313" key="3">
    <source>
        <dbReference type="Proteomes" id="UP000248817"/>
    </source>
</evidence>
<proteinExistence type="predicted"/>